<name>A0A0M0J2K5_9EUKA</name>
<proteinExistence type="predicted"/>
<comment type="caution">
    <text evidence="1">The sequence shown here is derived from an EMBL/GenBank/DDBJ whole genome shotgun (WGS) entry which is preliminary data.</text>
</comment>
<sequence length="55" mass="5994">MCAVDLSDLDVRVKWALEDPAAEAVAQRCRELYDELCAPGRAVRSLVGLFSELAA</sequence>
<protein>
    <submittedName>
        <fullName evidence="1">Uncharacterized protein</fullName>
    </submittedName>
</protein>
<gene>
    <name evidence="1" type="ORF">Ctob_000197</name>
</gene>
<accession>A0A0M0J2K5</accession>
<dbReference type="Proteomes" id="UP000037460">
    <property type="component" value="Unassembled WGS sequence"/>
</dbReference>
<dbReference type="EMBL" id="JWZX01003412">
    <property type="protein sequence ID" value="KOO20784.1"/>
    <property type="molecule type" value="Genomic_DNA"/>
</dbReference>
<evidence type="ECO:0000313" key="1">
    <source>
        <dbReference type="EMBL" id="KOO20784.1"/>
    </source>
</evidence>
<dbReference type="AlphaFoldDB" id="A0A0M0J2K5"/>
<evidence type="ECO:0000313" key="2">
    <source>
        <dbReference type="Proteomes" id="UP000037460"/>
    </source>
</evidence>
<keyword evidence="2" id="KW-1185">Reference proteome</keyword>
<organism evidence="1 2">
    <name type="scientific">Chrysochromulina tobinii</name>
    <dbReference type="NCBI Taxonomy" id="1460289"/>
    <lineage>
        <taxon>Eukaryota</taxon>
        <taxon>Haptista</taxon>
        <taxon>Haptophyta</taxon>
        <taxon>Prymnesiophyceae</taxon>
        <taxon>Prymnesiales</taxon>
        <taxon>Chrysochromulinaceae</taxon>
        <taxon>Chrysochromulina</taxon>
    </lineage>
</organism>
<reference evidence="2" key="1">
    <citation type="journal article" date="2015" name="PLoS Genet.">
        <title>Genome Sequence and Transcriptome Analyses of Chrysochromulina tobin: Metabolic Tools for Enhanced Algal Fitness in the Prominent Order Prymnesiales (Haptophyceae).</title>
        <authorList>
            <person name="Hovde B.T."/>
            <person name="Deodato C.R."/>
            <person name="Hunsperger H.M."/>
            <person name="Ryken S.A."/>
            <person name="Yost W."/>
            <person name="Jha R.K."/>
            <person name="Patterson J."/>
            <person name="Monnat R.J. Jr."/>
            <person name="Barlow S.B."/>
            <person name="Starkenburg S.R."/>
            <person name="Cattolico R.A."/>
        </authorList>
    </citation>
    <scope>NUCLEOTIDE SEQUENCE</scope>
    <source>
        <strain evidence="2">CCMP291</strain>
    </source>
</reference>